<proteinExistence type="predicted"/>
<evidence type="ECO:0000313" key="2">
    <source>
        <dbReference type="EMBL" id="KAF4633340.1"/>
    </source>
</evidence>
<keyword evidence="3" id="KW-1185">Reference proteome</keyword>
<feature type="chain" id="PRO_5034788512" evidence="1">
    <location>
        <begin position="19"/>
        <end position="627"/>
    </location>
</feature>
<reference evidence="2 3" key="1">
    <citation type="submission" date="2020-03" db="EMBL/GenBank/DDBJ databases">
        <title>Draft Genome Sequence of Cudoniella acicularis.</title>
        <authorList>
            <person name="Buettner E."/>
            <person name="Kellner H."/>
        </authorList>
    </citation>
    <scope>NUCLEOTIDE SEQUENCE [LARGE SCALE GENOMIC DNA]</scope>
    <source>
        <strain evidence="2 3">DSM 108380</strain>
    </source>
</reference>
<evidence type="ECO:0000313" key="3">
    <source>
        <dbReference type="Proteomes" id="UP000566819"/>
    </source>
</evidence>
<evidence type="ECO:0000256" key="1">
    <source>
        <dbReference type="SAM" id="SignalP"/>
    </source>
</evidence>
<dbReference type="Proteomes" id="UP000566819">
    <property type="component" value="Unassembled WGS sequence"/>
</dbReference>
<protein>
    <submittedName>
        <fullName evidence="2">Uncharacterized protein</fullName>
    </submittedName>
</protein>
<sequence length="627" mass="67431">MHFHNTIIVLILAWHAACQLPMDLWQENASTEWAAKPTWHKEQDNVGILDFNGVRDLAQNYFNWLVQQPSALTSNGNPADVMVAVFYDADQEATFASSIPRGPRKAFMTKTVQQAAPNNFAPIWYEKAKGIFDAGTGHNPLFRDAPIHAEDGAYFNWETSIHAALANNYPPGSIVAIWRRPFGRTPTCLKVAQDLDVVWSPAQIQGRQLVEQVPDASEEGFDDVAAEACGAVPASAKRLGKRQGAERRQAAASSSISSITTLCTMSPQTSLYTATLANSLPASDYSTSIATITAAPSTAAPAPTTLSCSPQESDPDKGINLLYCVCEGSVTLSVQTRTQVTAPVESCAFTTLPGASAQITTAADLGPVSTNTAMCEVCTPVVNNEDSCSIIPGCVIQTSAVTVFAGTSPVLVGTLTGSALYTSVSKALETLCPTVSQTMYMTNYSTDTVTIGNIDFIDSSDELDSGGELQITVESSEYNVTSTRDAIIQSVALTVQNAATGSNRYSVGYNVEEAKKRDVGFFSWFSGLLDERDRPYMARANTTFCQTVGFASVGYYGPYWPIYDMKLPTNYIYPYLSFLVGPGGDFLCELLNEIVDAFAVVEPEFAIGDIELGEAIDLLCTDSDEGE</sequence>
<dbReference type="OrthoDB" id="1896086at2759"/>
<dbReference type="AlphaFoldDB" id="A0A8H4RQY1"/>
<keyword evidence="1" id="KW-0732">Signal</keyword>
<accession>A0A8H4RQY1</accession>
<comment type="caution">
    <text evidence="2">The sequence shown here is derived from an EMBL/GenBank/DDBJ whole genome shotgun (WGS) entry which is preliminary data.</text>
</comment>
<organism evidence="2 3">
    <name type="scientific">Cudoniella acicularis</name>
    <dbReference type="NCBI Taxonomy" id="354080"/>
    <lineage>
        <taxon>Eukaryota</taxon>
        <taxon>Fungi</taxon>
        <taxon>Dikarya</taxon>
        <taxon>Ascomycota</taxon>
        <taxon>Pezizomycotina</taxon>
        <taxon>Leotiomycetes</taxon>
        <taxon>Helotiales</taxon>
        <taxon>Tricladiaceae</taxon>
        <taxon>Cudoniella</taxon>
    </lineage>
</organism>
<feature type="signal peptide" evidence="1">
    <location>
        <begin position="1"/>
        <end position="18"/>
    </location>
</feature>
<name>A0A8H4RQY1_9HELO</name>
<gene>
    <name evidence="2" type="ORF">G7Y89_g4780</name>
</gene>
<dbReference type="EMBL" id="JAAMPI010000269">
    <property type="protein sequence ID" value="KAF4633340.1"/>
    <property type="molecule type" value="Genomic_DNA"/>
</dbReference>